<reference evidence="2 3" key="1">
    <citation type="submission" date="2023-11" db="EMBL/GenBank/DDBJ databases">
        <title>Plant-associative lifestyle of Vibrio porteresiae and its evolutionary dynamics.</title>
        <authorList>
            <person name="Rameshkumar N."/>
            <person name="Kirti K."/>
        </authorList>
    </citation>
    <scope>NUCLEOTIDE SEQUENCE [LARGE SCALE GENOMIC DNA]</scope>
    <source>
        <strain evidence="2 3">MSSRF38</strain>
    </source>
</reference>
<evidence type="ECO:0000256" key="1">
    <source>
        <dbReference type="SAM" id="Phobius"/>
    </source>
</evidence>
<dbReference type="RefSeq" id="WP_143693202.1">
    <property type="nucleotide sequence ID" value="NZ_AP024884.1"/>
</dbReference>
<proteinExistence type="predicted"/>
<dbReference type="Proteomes" id="UP001283366">
    <property type="component" value="Unassembled WGS sequence"/>
</dbReference>
<dbReference type="EMBL" id="JAWRCO010000002">
    <property type="protein sequence ID" value="MDW6004801.1"/>
    <property type="molecule type" value="Genomic_DNA"/>
</dbReference>
<sequence>MYFTNLNSSLPGEIGFGGGMLLIAILPAFLPKFLVGSFVGTRLRLSANNEYIIRVIKILLSLLAIHMVIRVLLLQSG</sequence>
<keyword evidence="1" id="KW-0472">Membrane</keyword>
<protein>
    <recommendedName>
        <fullName evidence="4">Urease accessory protein UreH-like transmembrane domain-containing protein</fullName>
    </recommendedName>
</protein>
<accession>A0ABU4IAN5</accession>
<evidence type="ECO:0008006" key="4">
    <source>
        <dbReference type="Google" id="ProtNLM"/>
    </source>
</evidence>
<evidence type="ECO:0000313" key="2">
    <source>
        <dbReference type="EMBL" id="MDW6004801.1"/>
    </source>
</evidence>
<keyword evidence="1" id="KW-0812">Transmembrane</keyword>
<keyword evidence="1" id="KW-1133">Transmembrane helix</keyword>
<gene>
    <name evidence="2" type="ORF">SBX37_18235</name>
</gene>
<comment type="caution">
    <text evidence="2">The sequence shown here is derived from an EMBL/GenBank/DDBJ whole genome shotgun (WGS) entry which is preliminary data.</text>
</comment>
<name>A0ABU4IAN5_9VIBR</name>
<keyword evidence="3" id="KW-1185">Reference proteome</keyword>
<feature type="transmembrane region" description="Helical" evidence="1">
    <location>
        <begin position="51"/>
        <end position="73"/>
    </location>
</feature>
<evidence type="ECO:0000313" key="3">
    <source>
        <dbReference type="Proteomes" id="UP001283366"/>
    </source>
</evidence>
<feature type="transmembrane region" description="Helical" evidence="1">
    <location>
        <begin position="20"/>
        <end position="39"/>
    </location>
</feature>
<organism evidence="2 3">
    <name type="scientific">Vibrio mangrovi</name>
    <dbReference type="NCBI Taxonomy" id="474394"/>
    <lineage>
        <taxon>Bacteria</taxon>
        <taxon>Pseudomonadati</taxon>
        <taxon>Pseudomonadota</taxon>
        <taxon>Gammaproteobacteria</taxon>
        <taxon>Vibrionales</taxon>
        <taxon>Vibrionaceae</taxon>
        <taxon>Vibrio</taxon>
    </lineage>
</organism>